<accession>A0A9D4JR19</accession>
<protein>
    <submittedName>
        <fullName evidence="1">Uncharacterized protein</fullName>
    </submittedName>
</protein>
<evidence type="ECO:0000313" key="1">
    <source>
        <dbReference type="EMBL" id="KAH3819664.1"/>
    </source>
</evidence>
<reference evidence="1" key="1">
    <citation type="journal article" date="2019" name="bioRxiv">
        <title>The Genome of the Zebra Mussel, Dreissena polymorpha: A Resource for Invasive Species Research.</title>
        <authorList>
            <person name="McCartney M.A."/>
            <person name="Auch B."/>
            <person name="Kono T."/>
            <person name="Mallez S."/>
            <person name="Zhang Y."/>
            <person name="Obille A."/>
            <person name="Becker A."/>
            <person name="Abrahante J.E."/>
            <person name="Garbe J."/>
            <person name="Badalamenti J.P."/>
            <person name="Herman A."/>
            <person name="Mangelson H."/>
            <person name="Liachko I."/>
            <person name="Sullivan S."/>
            <person name="Sone E.D."/>
            <person name="Koren S."/>
            <person name="Silverstein K.A.T."/>
            <person name="Beckman K.B."/>
            <person name="Gohl D.M."/>
        </authorList>
    </citation>
    <scope>NUCLEOTIDE SEQUENCE</scope>
    <source>
        <strain evidence="1">Duluth1</strain>
        <tissue evidence="1">Whole animal</tissue>
    </source>
</reference>
<sequence length="69" mass="7216">MRPKRGPMPSTNPPASVKLLASAPVNLLASASVKLLASASVKLLTSNVMKSTLQETGTLQPGQHRLILP</sequence>
<evidence type="ECO:0000313" key="2">
    <source>
        <dbReference type="Proteomes" id="UP000828390"/>
    </source>
</evidence>
<dbReference type="AlphaFoldDB" id="A0A9D4JR19"/>
<reference evidence="1" key="2">
    <citation type="submission" date="2020-11" db="EMBL/GenBank/DDBJ databases">
        <authorList>
            <person name="McCartney M.A."/>
            <person name="Auch B."/>
            <person name="Kono T."/>
            <person name="Mallez S."/>
            <person name="Becker A."/>
            <person name="Gohl D.M."/>
            <person name="Silverstein K.A.T."/>
            <person name="Koren S."/>
            <person name="Bechman K.B."/>
            <person name="Herman A."/>
            <person name="Abrahante J.E."/>
            <person name="Garbe J."/>
        </authorList>
    </citation>
    <scope>NUCLEOTIDE SEQUENCE</scope>
    <source>
        <strain evidence="1">Duluth1</strain>
        <tissue evidence="1">Whole animal</tissue>
    </source>
</reference>
<gene>
    <name evidence="1" type="ORF">DPMN_121406</name>
</gene>
<organism evidence="1 2">
    <name type="scientific">Dreissena polymorpha</name>
    <name type="common">Zebra mussel</name>
    <name type="synonym">Mytilus polymorpha</name>
    <dbReference type="NCBI Taxonomy" id="45954"/>
    <lineage>
        <taxon>Eukaryota</taxon>
        <taxon>Metazoa</taxon>
        <taxon>Spiralia</taxon>
        <taxon>Lophotrochozoa</taxon>
        <taxon>Mollusca</taxon>
        <taxon>Bivalvia</taxon>
        <taxon>Autobranchia</taxon>
        <taxon>Heteroconchia</taxon>
        <taxon>Euheterodonta</taxon>
        <taxon>Imparidentia</taxon>
        <taxon>Neoheterodontei</taxon>
        <taxon>Myida</taxon>
        <taxon>Dreissenoidea</taxon>
        <taxon>Dreissenidae</taxon>
        <taxon>Dreissena</taxon>
    </lineage>
</organism>
<comment type="caution">
    <text evidence="1">The sequence shown here is derived from an EMBL/GenBank/DDBJ whole genome shotgun (WGS) entry which is preliminary data.</text>
</comment>
<dbReference type="Proteomes" id="UP000828390">
    <property type="component" value="Unassembled WGS sequence"/>
</dbReference>
<proteinExistence type="predicted"/>
<dbReference type="EMBL" id="JAIWYP010000005">
    <property type="protein sequence ID" value="KAH3819664.1"/>
    <property type="molecule type" value="Genomic_DNA"/>
</dbReference>
<name>A0A9D4JR19_DREPO</name>
<keyword evidence="2" id="KW-1185">Reference proteome</keyword>